<sequence length="251" mass="27455">MISIRNLHKRFGDTEILKGVDLEIAANEVVAIIGPSGSGKSTVLRCLNFLEAPTAGDIRVDGRLLGYVETPSGDRRRLPEADLNRQRAEIGMVFQQFNLWPHKTVLENIIEAPILVRGTPRDEAVAIARALLDRVGLGHKADARPTTLSGGQQQRVAIARSLAMKPKVMLLDEVTSALDPETVREVLDVIAGLAKEGMTMLLVTHEMAFAREVADRIVFMDDGRILEAAPPAQFFAAPAHPRARAFLDKVL</sequence>
<comment type="similarity">
    <text evidence="2">Belongs to the ABC transporter superfamily.</text>
</comment>
<dbReference type="InterPro" id="IPR017871">
    <property type="entry name" value="ABC_transporter-like_CS"/>
</dbReference>
<protein>
    <submittedName>
        <fullName evidence="10">Amino acid ABC transporter ATP-binding protein</fullName>
    </submittedName>
</protein>
<proteinExistence type="inferred from homology"/>
<gene>
    <name evidence="10" type="ORF">EYW49_03055</name>
</gene>
<keyword evidence="5" id="KW-0547">Nucleotide-binding</keyword>
<dbReference type="OrthoDB" id="9802264at2"/>
<dbReference type="Proteomes" id="UP000292781">
    <property type="component" value="Unassembled WGS sequence"/>
</dbReference>
<dbReference type="InterPro" id="IPR003439">
    <property type="entry name" value="ABC_transporter-like_ATP-bd"/>
</dbReference>
<evidence type="ECO:0000256" key="2">
    <source>
        <dbReference type="ARBA" id="ARBA00005417"/>
    </source>
</evidence>
<evidence type="ECO:0000313" key="11">
    <source>
        <dbReference type="Proteomes" id="UP000292781"/>
    </source>
</evidence>
<dbReference type="PANTHER" id="PTHR43166:SF9">
    <property type="entry name" value="GLUTAMATE_ASPARTATE IMPORT ATP-BINDING PROTEIN GLTL"/>
    <property type="match status" value="1"/>
</dbReference>
<evidence type="ECO:0000256" key="8">
    <source>
        <dbReference type="ARBA" id="ARBA00023136"/>
    </source>
</evidence>
<dbReference type="PANTHER" id="PTHR43166">
    <property type="entry name" value="AMINO ACID IMPORT ATP-BINDING PROTEIN"/>
    <property type="match status" value="1"/>
</dbReference>
<evidence type="ECO:0000256" key="6">
    <source>
        <dbReference type="ARBA" id="ARBA00022840"/>
    </source>
</evidence>
<dbReference type="InterPro" id="IPR050086">
    <property type="entry name" value="MetN_ABC_transporter-like"/>
</dbReference>
<keyword evidence="8" id="KW-0472">Membrane</keyword>
<dbReference type="GO" id="GO:0016887">
    <property type="term" value="F:ATP hydrolysis activity"/>
    <property type="evidence" value="ECO:0007669"/>
    <property type="project" value="InterPro"/>
</dbReference>
<dbReference type="Pfam" id="PF00005">
    <property type="entry name" value="ABC_tran"/>
    <property type="match status" value="1"/>
</dbReference>
<evidence type="ECO:0000313" key="10">
    <source>
        <dbReference type="EMBL" id="TBW40722.1"/>
    </source>
</evidence>
<dbReference type="SUPFAM" id="SSF52540">
    <property type="entry name" value="P-loop containing nucleoside triphosphate hydrolases"/>
    <property type="match status" value="1"/>
</dbReference>
<accession>A0A4Q9VWL9</accession>
<keyword evidence="11" id="KW-1185">Reference proteome</keyword>
<dbReference type="SMART" id="SM00382">
    <property type="entry name" value="AAA"/>
    <property type="match status" value="1"/>
</dbReference>
<dbReference type="GO" id="GO:0005886">
    <property type="term" value="C:plasma membrane"/>
    <property type="evidence" value="ECO:0007669"/>
    <property type="project" value="UniProtKB-SubCell"/>
</dbReference>
<dbReference type="GO" id="GO:0015424">
    <property type="term" value="F:ABC-type amino acid transporter activity"/>
    <property type="evidence" value="ECO:0007669"/>
    <property type="project" value="InterPro"/>
</dbReference>
<organism evidence="10 11">
    <name type="scientific">Siculibacillus lacustris</name>
    <dbReference type="NCBI Taxonomy" id="1549641"/>
    <lineage>
        <taxon>Bacteria</taxon>
        <taxon>Pseudomonadati</taxon>
        <taxon>Pseudomonadota</taxon>
        <taxon>Alphaproteobacteria</taxon>
        <taxon>Hyphomicrobiales</taxon>
        <taxon>Ancalomicrobiaceae</taxon>
        <taxon>Siculibacillus</taxon>
    </lineage>
</organism>
<keyword evidence="7" id="KW-0029">Amino-acid transport</keyword>
<evidence type="ECO:0000259" key="9">
    <source>
        <dbReference type="PROSITE" id="PS50893"/>
    </source>
</evidence>
<evidence type="ECO:0000256" key="7">
    <source>
        <dbReference type="ARBA" id="ARBA00022970"/>
    </source>
</evidence>
<reference evidence="10 11" key="1">
    <citation type="submission" date="2019-02" db="EMBL/GenBank/DDBJ databases">
        <title>Siculibacillus lacustris gen. nov., sp. nov., a new rosette-forming bacterium isolated from a freshwater crater lake (Lake St. Ana, Romania).</title>
        <authorList>
            <person name="Felfoldi T."/>
            <person name="Marton Z."/>
            <person name="Szabo A."/>
            <person name="Mentes A."/>
            <person name="Boka K."/>
            <person name="Marialigeti K."/>
            <person name="Mathe I."/>
            <person name="Koncz M."/>
            <person name="Schumann P."/>
            <person name="Toth E."/>
        </authorList>
    </citation>
    <scope>NUCLEOTIDE SEQUENCE [LARGE SCALE GENOMIC DNA]</scope>
    <source>
        <strain evidence="10 11">SA-279</strain>
    </source>
</reference>
<keyword evidence="6 10" id="KW-0067">ATP-binding</keyword>
<dbReference type="EMBL" id="SJFN01000003">
    <property type="protein sequence ID" value="TBW40722.1"/>
    <property type="molecule type" value="Genomic_DNA"/>
</dbReference>
<dbReference type="Gene3D" id="3.40.50.300">
    <property type="entry name" value="P-loop containing nucleotide triphosphate hydrolases"/>
    <property type="match status" value="1"/>
</dbReference>
<dbReference type="GO" id="GO:0005524">
    <property type="term" value="F:ATP binding"/>
    <property type="evidence" value="ECO:0007669"/>
    <property type="project" value="UniProtKB-KW"/>
</dbReference>
<dbReference type="PROSITE" id="PS00211">
    <property type="entry name" value="ABC_TRANSPORTER_1"/>
    <property type="match status" value="1"/>
</dbReference>
<comment type="caution">
    <text evidence="10">The sequence shown here is derived from an EMBL/GenBank/DDBJ whole genome shotgun (WGS) entry which is preliminary data.</text>
</comment>
<evidence type="ECO:0000256" key="1">
    <source>
        <dbReference type="ARBA" id="ARBA00004202"/>
    </source>
</evidence>
<name>A0A4Q9VWL9_9HYPH</name>
<evidence type="ECO:0000256" key="3">
    <source>
        <dbReference type="ARBA" id="ARBA00022448"/>
    </source>
</evidence>
<comment type="subcellular location">
    <subcellularLocation>
        <location evidence="1">Cell membrane</location>
        <topology evidence="1">Peripheral membrane protein</topology>
    </subcellularLocation>
</comment>
<evidence type="ECO:0000256" key="4">
    <source>
        <dbReference type="ARBA" id="ARBA00022475"/>
    </source>
</evidence>
<dbReference type="RefSeq" id="WP_131305960.1">
    <property type="nucleotide sequence ID" value="NZ_SJFN01000003.1"/>
</dbReference>
<dbReference type="PROSITE" id="PS50893">
    <property type="entry name" value="ABC_TRANSPORTER_2"/>
    <property type="match status" value="1"/>
</dbReference>
<dbReference type="PIRSF" id="PIRSF039085">
    <property type="entry name" value="ABC_ATPase_HisP"/>
    <property type="match status" value="1"/>
</dbReference>
<dbReference type="InterPro" id="IPR027417">
    <property type="entry name" value="P-loop_NTPase"/>
</dbReference>
<dbReference type="InterPro" id="IPR003593">
    <property type="entry name" value="AAA+_ATPase"/>
</dbReference>
<dbReference type="FunFam" id="3.40.50.300:FF:000020">
    <property type="entry name" value="Amino acid ABC transporter ATP-binding component"/>
    <property type="match status" value="1"/>
</dbReference>
<keyword evidence="3" id="KW-0813">Transport</keyword>
<dbReference type="AlphaFoldDB" id="A0A4Q9VWL9"/>
<dbReference type="InterPro" id="IPR030679">
    <property type="entry name" value="ABC_ATPase_HisP-typ"/>
</dbReference>
<dbReference type="CDD" id="cd03262">
    <property type="entry name" value="ABC_HisP_GlnQ"/>
    <property type="match status" value="1"/>
</dbReference>
<feature type="domain" description="ABC transporter" evidence="9">
    <location>
        <begin position="2"/>
        <end position="247"/>
    </location>
</feature>
<evidence type="ECO:0000256" key="5">
    <source>
        <dbReference type="ARBA" id="ARBA00022741"/>
    </source>
</evidence>
<keyword evidence="4" id="KW-1003">Cell membrane</keyword>